<sequence>MPSVLTWYRYRKRTDAVGTNKVPVPGPGTDVRYRYPPSTAVPEGGSVPVLGFGTGKKPTLLPWEQPDDSAGAFPLLQNQLINYPEPNHPLRADVADEFTNHHGRFMKTAEEFTKKHAEKRTD</sequence>
<organism evidence="1 2">
    <name type="scientific">Mesorhabditis spiculigera</name>
    <dbReference type="NCBI Taxonomy" id="96644"/>
    <lineage>
        <taxon>Eukaryota</taxon>
        <taxon>Metazoa</taxon>
        <taxon>Ecdysozoa</taxon>
        <taxon>Nematoda</taxon>
        <taxon>Chromadorea</taxon>
        <taxon>Rhabditida</taxon>
        <taxon>Rhabditina</taxon>
        <taxon>Rhabditomorpha</taxon>
        <taxon>Rhabditoidea</taxon>
        <taxon>Rhabditidae</taxon>
        <taxon>Mesorhabditinae</taxon>
        <taxon>Mesorhabditis</taxon>
    </lineage>
</organism>
<feature type="non-terminal residue" evidence="1">
    <location>
        <position position="1"/>
    </location>
</feature>
<proteinExistence type="predicted"/>
<dbReference type="EMBL" id="CATQJA010002709">
    <property type="protein sequence ID" value="CAJ0586783.1"/>
    <property type="molecule type" value="Genomic_DNA"/>
</dbReference>
<accession>A0AA36DGF8</accession>
<reference evidence="1" key="1">
    <citation type="submission" date="2023-06" db="EMBL/GenBank/DDBJ databases">
        <authorList>
            <person name="Delattre M."/>
        </authorList>
    </citation>
    <scope>NUCLEOTIDE SEQUENCE</scope>
    <source>
        <strain evidence="1">AF72</strain>
    </source>
</reference>
<dbReference type="Gene3D" id="3.10.110.10">
    <property type="entry name" value="Ubiquitin Conjugating Enzyme"/>
    <property type="match status" value="1"/>
</dbReference>
<dbReference type="Proteomes" id="UP001177023">
    <property type="component" value="Unassembled WGS sequence"/>
</dbReference>
<dbReference type="SUPFAM" id="SSF54495">
    <property type="entry name" value="UBC-like"/>
    <property type="match status" value="1"/>
</dbReference>
<evidence type="ECO:0000313" key="2">
    <source>
        <dbReference type="Proteomes" id="UP001177023"/>
    </source>
</evidence>
<evidence type="ECO:0000313" key="1">
    <source>
        <dbReference type="EMBL" id="CAJ0586783.1"/>
    </source>
</evidence>
<comment type="caution">
    <text evidence="1">The sequence shown here is derived from an EMBL/GenBank/DDBJ whole genome shotgun (WGS) entry which is preliminary data.</text>
</comment>
<dbReference type="InterPro" id="IPR016135">
    <property type="entry name" value="UBQ-conjugating_enzyme/RWD"/>
</dbReference>
<name>A0AA36DGF8_9BILA</name>
<dbReference type="AlphaFoldDB" id="A0AA36DGF8"/>
<gene>
    <name evidence="1" type="ORF">MSPICULIGERA_LOCUS24769</name>
</gene>
<keyword evidence="2" id="KW-1185">Reference proteome</keyword>
<protein>
    <submittedName>
        <fullName evidence="1">Uncharacterized protein</fullName>
    </submittedName>
</protein>